<dbReference type="PANTHER" id="PTHR10572">
    <property type="entry name" value="3-HYDROXY-3-METHYLGLUTARYL-COENZYME A REDUCTASE"/>
    <property type="match status" value="1"/>
</dbReference>
<dbReference type="GO" id="GO:0005789">
    <property type="term" value="C:endoplasmic reticulum membrane"/>
    <property type="evidence" value="ECO:0007669"/>
    <property type="project" value="TreeGrafter"/>
</dbReference>
<accession>A0A392TL71</accession>
<dbReference type="GO" id="GO:0015936">
    <property type="term" value="P:coenzyme A metabolic process"/>
    <property type="evidence" value="ECO:0007669"/>
    <property type="project" value="InterPro"/>
</dbReference>
<dbReference type="GO" id="GO:0005778">
    <property type="term" value="C:peroxisomal membrane"/>
    <property type="evidence" value="ECO:0007669"/>
    <property type="project" value="TreeGrafter"/>
</dbReference>
<dbReference type="Proteomes" id="UP000265520">
    <property type="component" value="Unassembled WGS sequence"/>
</dbReference>
<dbReference type="AlphaFoldDB" id="A0A392TL71"/>
<dbReference type="InterPro" id="IPR023282">
    <property type="entry name" value="HMG_CoA_Rdtase_N"/>
</dbReference>
<dbReference type="GO" id="GO:0004420">
    <property type="term" value="F:hydroxymethylglutaryl-CoA reductase (NADPH) activity"/>
    <property type="evidence" value="ECO:0007669"/>
    <property type="project" value="InterPro"/>
</dbReference>
<dbReference type="InterPro" id="IPR002202">
    <property type="entry name" value="HMG_CoA_Rdtase"/>
</dbReference>
<evidence type="ECO:0000313" key="1">
    <source>
        <dbReference type="EMBL" id="MCI61893.1"/>
    </source>
</evidence>
<dbReference type="InterPro" id="IPR009029">
    <property type="entry name" value="HMG_CoA_Rdtase_sub-bd_dom_sf"/>
</dbReference>
<protein>
    <submittedName>
        <fullName evidence="1">3-hydroxy-3-methylglutaryl coenzyme A reductase</fullName>
    </submittedName>
</protein>
<dbReference type="SUPFAM" id="SSF56542">
    <property type="entry name" value="Substrate-binding domain of HMG-CoA reductase"/>
    <property type="match status" value="1"/>
</dbReference>
<dbReference type="Gene3D" id="1.10.3270.10">
    <property type="entry name" value="HMGR, N-terminal domain"/>
    <property type="match status" value="1"/>
</dbReference>
<proteinExistence type="predicted"/>
<organism evidence="1 2">
    <name type="scientific">Trifolium medium</name>
    <dbReference type="NCBI Taxonomy" id="97028"/>
    <lineage>
        <taxon>Eukaryota</taxon>
        <taxon>Viridiplantae</taxon>
        <taxon>Streptophyta</taxon>
        <taxon>Embryophyta</taxon>
        <taxon>Tracheophyta</taxon>
        <taxon>Spermatophyta</taxon>
        <taxon>Magnoliopsida</taxon>
        <taxon>eudicotyledons</taxon>
        <taxon>Gunneridae</taxon>
        <taxon>Pentapetalae</taxon>
        <taxon>rosids</taxon>
        <taxon>fabids</taxon>
        <taxon>Fabales</taxon>
        <taxon>Fabaceae</taxon>
        <taxon>Papilionoideae</taxon>
        <taxon>50 kb inversion clade</taxon>
        <taxon>NPAAA clade</taxon>
        <taxon>Hologalegina</taxon>
        <taxon>IRL clade</taxon>
        <taxon>Trifolieae</taxon>
        <taxon>Trifolium</taxon>
    </lineage>
</organism>
<sequence>PELPPLPSKISVKKVDPAPAPAVILSSDDEEIVQAVLSGSIPSYSLESKLGDCKRAAAIRNQVVERATGRSLEGLPME</sequence>
<dbReference type="PANTHER" id="PTHR10572:SF47">
    <property type="entry name" value="3-HYDROXY-3-METHYLGLUTARYL COENZYME A REDUCTASE"/>
    <property type="match status" value="1"/>
</dbReference>
<name>A0A392TL71_9FABA</name>
<comment type="caution">
    <text evidence="1">The sequence shown here is derived from an EMBL/GenBank/DDBJ whole genome shotgun (WGS) entry which is preliminary data.</text>
</comment>
<keyword evidence="2" id="KW-1185">Reference proteome</keyword>
<dbReference type="PROSITE" id="PS50065">
    <property type="entry name" value="HMG_COA_REDUCTASE_4"/>
    <property type="match status" value="1"/>
</dbReference>
<dbReference type="GO" id="GO:0016126">
    <property type="term" value="P:sterol biosynthetic process"/>
    <property type="evidence" value="ECO:0007669"/>
    <property type="project" value="TreeGrafter"/>
</dbReference>
<feature type="non-terminal residue" evidence="1">
    <location>
        <position position="78"/>
    </location>
</feature>
<reference evidence="1 2" key="1">
    <citation type="journal article" date="2018" name="Front. Plant Sci.">
        <title>Red Clover (Trifolium pratense) and Zigzag Clover (T. medium) - A Picture of Genomic Similarities and Differences.</title>
        <authorList>
            <person name="Dluhosova J."/>
            <person name="Istvanek J."/>
            <person name="Nedelnik J."/>
            <person name="Repkova J."/>
        </authorList>
    </citation>
    <scope>NUCLEOTIDE SEQUENCE [LARGE SCALE GENOMIC DNA]</scope>
    <source>
        <strain evidence="2">cv. 10/8</strain>
        <tissue evidence="1">Leaf</tissue>
    </source>
</reference>
<evidence type="ECO:0000313" key="2">
    <source>
        <dbReference type="Proteomes" id="UP000265520"/>
    </source>
</evidence>
<dbReference type="EMBL" id="LXQA010608437">
    <property type="protein sequence ID" value="MCI61893.1"/>
    <property type="molecule type" value="Genomic_DNA"/>
</dbReference>
<dbReference type="GO" id="GO:0008299">
    <property type="term" value="P:isoprenoid biosynthetic process"/>
    <property type="evidence" value="ECO:0007669"/>
    <property type="project" value="TreeGrafter"/>
</dbReference>
<feature type="non-terminal residue" evidence="1">
    <location>
        <position position="1"/>
    </location>
</feature>